<dbReference type="Proteomes" id="UP001231189">
    <property type="component" value="Unassembled WGS sequence"/>
</dbReference>
<feature type="compositionally biased region" description="Polar residues" evidence="1">
    <location>
        <begin position="329"/>
        <end position="338"/>
    </location>
</feature>
<feature type="domain" description="Endonuclease/exonuclease/phosphatase" evidence="2">
    <location>
        <begin position="1006"/>
        <end position="1113"/>
    </location>
</feature>
<proteinExistence type="predicted"/>
<feature type="compositionally biased region" description="Low complexity" evidence="1">
    <location>
        <begin position="58"/>
        <end position="69"/>
    </location>
</feature>
<dbReference type="Gene3D" id="3.60.10.10">
    <property type="entry name" value="Endonuclease/exonuclease/phosphatase"/>
    <property type="match status" value="1"/>
</dbReference>
<feature type="region of interest" description="Disordered" evidence="1">
    <location>
        <begin position="1"/>
        <end position="23"/>
    </location>
</feature>
<feature type="compositionally biased region" description="Basic and acidic residues" evidence="1">
    <location>
        <begin position="822"/>
        <end position="842"/>
    </location>
</feature>
<feature type="region of interest" description="Disordered" evidence="1">
    <location>
        <begin position="393"/>
        <end position="422"/>
    </location>
</feature>
<dbReference type="Pfam" id="PF03372">
    <property type="entry name" value="Exo_endo_phos"/>
    <property type="match status" value="1"/>
</dbReference>
<feature type="compositionally biased region" description="Polar residues" evidence="1">
    <location>
        <begin position="967"/>
        <end position="976"/>
    </location>
</feature>
<feature type="compositionally biased region" description="Acidic residues" evidence="1">
    <location>
        <begin position="639"/>
        <end position="652"/>
    </location>
</feature>
<dbReference type="GO" id="GO:0003824">
    <property type="term" value="F:catalytic activity"/>
    <property type="evidence" value="ECO:0007669"/>
    <property type="project" value="InterPro"/>
</dbReference>
<feature type="region of interest" description="Disordered" evidence="1">
    <location>
        <begin position="38"/>
        <end position="69"/>
    </location>
</feature>
<dbReference type="PANTHER" id="PTHR33170">
    <property type="entry name" value="DUF4283 DOMAIN-CONTAINING PROTEIN-RELATED"/>
    <property type="match status" value="1"/>
</dbReference>
<evidence type="ECO:0000259" key="2">
    <source>
        <dbReference type="Pfam" id="PF03372"/>
    </source>
</evidence>
<dbReference type="InterPro" id="IPR036691">
    <property type="entry name" value="Endo/exonu/phosph_ase_sf"/>
</dbReference>
<evidence type="ECO:0000313" key="4">
    <source>
        <dbReference type="Proteomes" id="UP001231189"/>
    </source>
</evidence>
<reference evidence="3" key="1">
    <citation type="submission" date="2023-07" db="EMBL/GenBank/DDBJ databases">
        <title>A chromosome-level genome assembly of Lolium multiflorum.</title>
        <authorList>
            <person name="Chen Y."/>
            <person name="Copetti D."/>
            <person name="Kolliker R."/>
            <person name="Studer B."/>
        </authorList>
    </citation>
    <scope>NUCLEOTIDE SEQUENCE</scope>
    <source>
        <strain evidence="3">02402/16</strain>
        <tissue evidence="3">Leaf</tissue>
    </source>
</reference>
<keyword evidence="4" id="KW-1185">Reference proteome</keyword>
<sequence>MVASPAPGAGPGRDWSWSEPPTGRGLCQGRFWVLAGEEEETAESVSSVEEPGDLGEVAAAGSPPRRPAASISLDGFIQRAEELGGSLRHGRRRAFAPGGRSSRFPHTATPRFRRLGDVGDRGLRRRSSTPLRRGSPVGGSLVLGEVASTSTAVAGTAAVAAEEDARSQLPLAWPRLTGGPAGGAGPRLAQVSVGCGLEPTTAAPEVELVSFPTGWEGGSLAHWDREASQPLGPVGPPGHSRNHHFSAVRLRTRSWTVATTMDASGGSREVPRGRREAVGAMGPGAKEEVRDTRATTTAGVSTVEVAARRVATATRIRVGCARREVPVSTGKTSASRSAATIGGPRHRRGGRNNSSMKRRCVRGSCNRRANLRVALGSGRVRVVRETALVRRRDFTTSSNRRPRLKGRSGEGHASANCPSKGNSLRLQSMGHAISGRGFFNIDVEPLQGASFPGEVFAAVIRFDSSPLWEEQLSDELKHLVDEMWDWQVCRLSDTEFSVVFPSRETMRLSTGSGKLHLPLSKKDTAMEAFISLKSSLVLPSTWVRLTGAPEDLLSKERMRAAFVMVGRMIDLDELSVQKRDREPIRARFQCRYPNRIKGSVQVFVNGEGYTVGVQAEDTTRGGAGGSGGAPPPPPRKDTEDDLSDEYSTDDEWKDGRRRKNQEPEQNKSGQQQSKGGAAGPPGAKACDKEMGSQSAPPASRGLEVLDLPIFQYGSNLGRDGLEWTKSQEDMTNGASGGGQPTGGSTHQAGQAGLVAGGEGAGPGGDEGKGAGAGGARRDDDKVGGAGSVEGGAGVHASGARPTVPDGAILAAWGGSGVYALHRDPQERKTRGRQDRYLNDREGAALGDGEELGGQLQGIRAKEMVQAALAATARRLELEAEARSAQAQTEAMGASVGVAGDTGLPPSGEVLAANGETETTVSPRAGSPGAGPDLGLEASAGTPHRSPAHLRDGESQGAKPLKRRGRKSTLTNFDASNMGASLPGTGCQRRDIRAVCFSVSETPVLRTAEFLGELEAEVLACPLPLVVGGDFNLVRRVADKSNGIVNWPRVRRFNDVLAGLALREVCRAGARFTWTNNQAAPIRAVLDRVFVSNSWETLFPLCSLVAITRIGSDHCPLILDNGEKGIRRSPRFFFQTWWFGVAGFGELVKGKILRALEESGPHRCSIDAWQGIARGLRLFLKGWGANLGKEKRSFREELLRQVASLDRQADSSGLDEEGWALRYHLEDQITQLDALDEEYWRQRSRLQWTLKGDACTAYFHAFANGRPLMLKWVWKLYQNAEGLWADLIRAKYLGDNDLFSPLVPTKGSQFWKSIHKIKWYFKLGVKHQRWRVLVRTKDRGLLDMTIDEIRKMQQRMRNDEAG</sequence>
<dbReference type="InterPro" id="IPR005135">
    <property type="entry name" value="Endo/exonuclease/phosphatase"/>
</dbReference>
<feature type="region of interest" description="Disordered" evidence="1">
    <location>
        <begin position="616"/>
        <end position="806"/>
    </location>
</feature>
<feature type="compositionally biased region" description="Gly residues" evidence="1">
    <location>
        <begin position="783"/>
        <end position="793"/>
    </location>
</feature>
<feature type="region of interest" description="Disordered" evidence="1">
    <location>
        <begin position="327"/>
        <end position="359"/>
    </location>
</feature>
<feature type="compositionally biased region" description="Basic and acidic residues" evidence="1">
    <location>
        <begin position="719"/>
        <end position="728"/>
    </location>
</feature>
<feature type="region of interest" description="Disordered" evidence="1">
    <location>
        <begin position="91"/>
        <end position="115"/>
    </location>
</feature>
<gene>
    <name evidence="3" type="ORF">QYE76_026213</name>
</gene>
<comment type="caution">
    <text evidence="3">The sequence shown here is derived from an EMBL/GenBank/DDBJ whole genome shotgun (WGS) entry which is preliminary data.</text>
</comment>
<protein>
    <recommendedName>
        <fullName evidence="2">Endonuclease/exonuclease/phosphatase domain-containing protein</fullName>
    </recommendedName>
</protein>
<dbReference type="PANTHER" id="PTHR33170:SF2">
    <property type="entry name" value="OS12G0531500 PROTEIN"/>
    <property type="match status" value="1"/>
</dbReference>
<feature type="compositionally biased region" description="Gly residues" evidence="1">
    <location>
        <begin position="754"/>
        <end position="774"/>
    </location>
</feature>
<dbReference type="EMBL" id="JAUUTY010000006">
    <property type="protein sequence ID" value="KAK1620696.1"/>
    <property type="molecule type" value="Genomic_DNA"/>
</dbReference>
<organism evidence="3 4">
    <name type="scientific">Lolium multiflorum</name>
    <name type="common">Italian ryegrass</name>
    <name type="synonym">Lolium perenne subsp. multiflorum</name>
    <dbReference type="NCBI Taxonomy" id="4521"/>
    <lineage>
        <taxon>Eukaryota</taxon>
        <taxon>Viridiplantae</taxon>
        <taxon>Streptophyta</taxon>
        <taxon>Embryophyta</taxon>
        <taxon>Tracheophyta</taxon>
        <taxon>Spermatophyta</taxon>
        <taxon>Magnoliopsida</taxon>
        <taxon>Liliopsida</taxon>
        <taxon>Poales</taxon>
        <taxon>Poaceae</taxon>
        <taxon>BOP clade</taxon>
        <taxon>Pooideae</taxon>
        <taxon>Poodae</taxon>
        <taxon>Poeae</taxon>
        <taxon>Poeae Chloroplast Group 2 (Poeae type)</taxon>
        <taxon>Loliodinae</taxon>
        <taxon>Loliinae</taxon>
        <taxon>Lolium</taxon>
    </lineage>
</organism>
<feature type="compositionally biased region" description="Low complexity" evidence="1">
    <location>
        <begin position="667"/>
        <end position="684"/>
    </location>
</feature>
<feature type="region of interest" description="Disordered" evidence="1">
    <location>
        <begin position="261"/>
        <end position="296"/>
    </location>
</feature>
<feature type="compositionally biased region" description="Low complexity" evidence="1">
    <location>
        <begin position="742"/>
        <end position="753"/>
    </location>
</feature>
<evidence type="ECO:0000256" key="1">
    <source>
        <dbReference type="SAM" id="MobiDB-lite"/>
    </source>
</evidence>
<dbReference type="SUPFAM" id="SSF56219">
    <property type="entry name" value="DNase I-like"/>
    <property type="match status" value="1"/>
</dbReference>
<feature type="region of interest" description="Disordered" evidence="1">
    <location>
        <begin position="822"/>
        <end position="850"/>
    </location>
</feature>
<feature type="region of interest" description="Disordered" evidence="1">
    <location>
        <begin position="916"/>
        <end position="976"/>
    </location>
</feature>
<accession>A0AAD8RH98</accession>
<evidence type="ECO:0000313" key="3">
    <source>
        <dbReference type="EMBL" id="KAK1620696.1"/>
    </source>
</evidence>
<name>A0AAD8RH98_LOLMU</name>
<feature type="compositionally biased region" description="Basic residues" evidence="1">
    <location>
        <begin position="344"/>
        <end position="359"/>
    </location>
</feature>